<dbReference type="OrthoDB" id="6163239at2759"/>
<organism evidence="2 3">
    <name type="scientific">Lepidothrix coronata</name>
    <name type="common">blue-crowned manakin</name>
    <dbReference type="NCBI Taxonomy" id="321398"/>
    <lineage>
        <taxon>Eukaryota</taxon>
        <taxon>Metazoa</taxon>
        <taxon>Chordata</taxon>
        <taxon>Craniata</taxon>
        <taxon>Vertebrata</taxon>
        <taxon>Euteleostomi</taxon>
        <taxon>Archelosauria</taxon>
        <taxon>Archosauria</taxon>
        <taxon>Dinosauria</taxon>
        <taxon>Saurischia</taxon>
        <taxon>Theropoda</taxon>
        <taxon>Coelurosauria</taxon>
        <taxon>Aves</taxon>
        <taxon>Neognathae</taxon>
        <taxon>Neoaves</taxon>
        <taxon>Telluraves</taxon>
        <taxon>Australaves</taxon>
        <taxon>Passeriformes</taxon>
        <taxon>Pipridae</taxon>
        <taxon>Lepidothrix</taxon>
    </lineage>
</organism>
<gene>
    <name evidence="3" type="primary">LOC108504266</name>
</gene>
<accession>A0A6J0ICV5</accession>
<evidence type="ECO:0000313" key="2">
    <source>
        <dbReference type="Proteomes" id="UP000504624"/>
    </source>
</evidence>
<protein>
    <submittedName>
        <fullName evidence="3">Alstrom syndrome protein 1-like</fullName>
    </submittedName>
</protein>
<dbReference type="Proteomes" id="UP000504624">
    <property type="component" value="Unplaced"/>
</dbReference>
<sequence>MGPGQDEEEQEEEEEEEQERVPPIATTPPRRQRREESWSRSSSSETQGSAASGISLGEAIRRKTAAHWGIEPWFQLPAEVDSSCLTAASETKLGLTCERNDLSEFPTLEEGMLSLGEASRRRFPGDPAQGSLLGMFTVAFF</sequence>
<feature type="region of interest" description="Disordered" evidence="1">
    <location>
        <begin position="1"/>
        <end position="56"/>
    </location>
</feature>
<proteinExistence type="predicted"/>
<evidence type="ECO:0000256" key="1">
    <source>
        <dbReference type="SAM" id="MobiDB-lite"/>
    </source>
</evidence>
<dbReference type="GeneID" id="108504266"/>
<keyword evidence="2" id="KW-1185">Reference proteome</keyword>
<reference evidence="3" key="1">
    <citation type="submission" date="2025-08" db="UniProtKB">
        <authorList>
            <consortium name="RefSeq"/>
        </authorList>
    </citation>
    <scope>IDENTIFICATION</scope>
</reference>
<dbReference type="AlphaFoldDB" id="A0A6J0ICV5"/>
<name>A0A6J0ICV5_9PASS</name>
<dbReference type="RefSeq" id="XP_017684487.1">
    <property type="nucleotide sequence ID" value="XM_017828998.1"/>
</dbReference>
<feature type="compositionally biased region" description="Acidic residues" evidence="1">
    <location>
        <begin position="1"/>
        <end position="18"/>
    </location>
</feature>
<evidence type="ECO:0000313" key="3">
    <source>
        <dbReference type="RefSeq" id="XP_017684487.1"/>
    </source>
</evidence>